<evidence type="ECO:0000313" key="6">
    <source>
        <dbReference type="EMBL" id="NQV66116.1"/>
    </source>
</evidence>
<comment type="caution">
    <text evidence="6">The sequence shown here is derived from an EMBL/GenBank/DDBJ whole genome shotgun (WGS) entry which is preliminary data.</text>
</comment>
<keyword evidence="2" id="KW-0479">Metal-binding</keyword>
<accession>A0A972VYX5</accession>
<feature type="domain" description="Metallo-beta-lactamase" evidence="5">
    <location>
        <begin position="55"/>
        <end position="263"/>
    </location>
</feature>
<evidence type="ECO:0000256" key="3">
    <source>
        <dbReference type="ARBA" id="ARBA00022801"/>
    </source>
</evidence>
<dbReference type="AlphaFoldDB" id="A0A972VYX5"/>
<evidence type="ECO:0000259" key="5">
    <source>
        <dbReference type="SMART" id="SM00849"/>
    </source>
</evidence>
<dbReference type="InterPro" id="IPR051013">
    <property type="entry name" value="MBL_superfamily_lactonases"/>
</dbReference>
<gene>
    <name evidence="6" type="ORF">HQ497_12210</name>
</gene>
<dbReference type="Pfam" id="PF00753">
    <property type="entry name" value="Lactamase_B"/>
    <property type="match status" value="1"/>
</dbReference>
<keyword evidence="3" id="KW-0378">Hydrolase</keyword>
<dbReference type="PANTHER" id="PTHR42978">
    <property type="entry name" value="QUORUM-QUENCHING LACTONASE YTNP-RELATED-RELATED"/>
    <property type="match status" value="1"/>
</dbReference>
<comment type="similarity">
    <text evidence="1">Belongs to the metallo-beta-lactamase superfamily.</text>
</comment>
<organism evidence="6 7">
    <name type="scientific">SAR86 cluster bacterium</name>
    <dbReference type="NCBI Taxonomy" id="2030880"/>
    <lineage>
        <taxon>Bacteria</taxon>
        <taxon>Pseudomonadati</taxon>
        <taxon>Pseudomonadota</taxon>
        <taxon>Gammaproteobacteria</taxon>
        <taxon>SAR86 cluster</taxon>
    </lineage>
</organism>
<evidence type="ECO:0000256" key="4">
    <source>
        <dbReference type="ARBA" id="ARBA00022833"/>
    </source>
</evidence>
<dbReference type="Proteomes" id="UP000754644">
    <property type="component" value="Unassembled WGS sequence"/>
</dbReference>
<dbReference type="CDD" id="cd16277">
    <property type="entry name" value="metallo-hydrolase-like_MBL-fold"/>
    <property type="match status" value="1"/>
</dbReference>
<reference evidence="6" key="1">
    <citation type="submission" date="2020-05" db="EMBL/GenBank/DDBJ databases">
        <title>Sulfur intermediates as new biogeochemical hubs in an aquatic model microbial ecosystem.</title>
        <authorList>
            <person name="Vigneron A."/>
        </authorList>
    </citation>
    <scope>NUCLEOTIDE SEQUENCE</scope>
    <source>
        <strain evidence="6">Bin.250</strain>
    </source>
</reference>
<dbReference type="GO" id="GO:0046872">
    <property type="term" value="F:metal ion binding"/>
    <property type="evidence" value="ECO:0007669"/>
    <property type="project" value="UniProtKB-KW"/>
</dbReference>
<dbReference type="InterPro" id="IPR001279">
    <property type="entry name" value="Metallo-B-lactamas"/>
</dbReference>
<dbReference type="SMART" id="SM00849">
    <property type="entry name" value="Lactamase_B"/>
    <property type="match status" value="1"/>
</dbReference>
<name>A0A972VYX5_9GAMM</name>
<dbReference type="SUPFAM" id="SSF56281">
    <property type="entry name" value="Metallo-hydrolase/oxidoreductase"/>
    <property type="match status" value="1"/>
</dbReference>
<dbReference type="Gene3D" id="3.60.15.10">
    <property type="entry name" value="Ribonuclease Z/Hydroxyacylglutathione hydrolase-like"/>
    <property type="match status" value="1"/>
</dbReference>
<dbReference type="InterPro" id="IPR036866">
    <property type="entry name" value="RibonucZ/Hydroxyglut_hydro"/>
</dbReference>
<evidence type="ECO:0000256" key="2">
    <source>
        <dbReference type="ARBA" id="ARBA00022723"/>
    </source>
</evidence>
<dbReference type="EMBL" id="JABMOJ010000460">
    <property type="protein sequence ID" value="NQV66116.1"/>
    <property type="molecule type" value="Genomic_DNA"/>
</dbReference>
<evidence type="ECO:0000256" key="1">
    <source>
        <dbReference type="ARBA" id="ARBA00007749"/>
    </source>
</evidence>
<sequence length="289" mass="32181">MQQWQIGKVKVTRVVEMQVAGGTRFLLPQATPAAVADIDWLKPHFVDASGKLIMSIHALIIETPTRKIIVDTCIGNDKPRSVPGWNQLQLPFLEDLEKAGYPRESIDTVLCTHLHVDHVGWNTMLVDGEWVPTFPNARYLIGQTEYEYWDQEDGGDSFGDIMSDSVRPVYAAGLVDLVAVNQRLCDEVYLEPTPGHTPGHISVHITSEGQEALITGDSFHHPCQMARTDWASSADYDQQASTATRNNLLEKYADSDVLIIGTHFATPTAGHIRQNQQDYWFDVGDDVAP</sequence>
<dbReference type="GO" id="GO:0016787">
    <property type="term" value="F:hydrolase activity"/>
    <property type="evidence" value="ECO:0007669"/>
    <property type="project" value="UniProtKB-KW"/>
</dbReference>
<proteinExistence type="inferred from homology"/>
<evidence type="ECO:0000313" key="7">
    <source>
        <dbReference type="Proteomes" id="UP000754644"/>
    </source>
</evidence>
<keyword evidence="4" id="KW-0862">Zinc</keyword>
<dbReference type="PANTHER" id="PTHR42978:SF6">
    <property type="entry name" value="QUORUM-QUENCHING LACTONASE YTNP-RELATED"/>
    <property type="match status" value="1"/>
</dbReference>
<protein>
    <submittedName>
        <fullName evidence="6">MBL fold metallo-hydrolase</fullName>
    </submittedName>
</protein>